<sequence>MRCAFCRILRGETPAFTVLEDEISIAFLDHRPLFPGHCLLIPRDHYETLADLPPELVGPLFQNARLLARAVEVGLGAEGSFVAINNRVSQSVPHLHIHIVPRRKGDGLRGFFWPRQRYAGEAEMAEVARKLREAIAQLRESGC</sequence>
<dbReference type="Proteomes" id="UP000236642">
    <property type="component" value="Unassembled WGS sequence"/>
</dbReference>
<feature type="domain" description="HIT" evidence="4">
    <location>
        <begin position="4"/>
        <end position="109"/>
    </location>
</feature>
<reference evidence="6" key="1">
    <citation type="submission" date="2017-09" db="EMBL/GenBank/DDBJ databases">
        <title>Metaegenomics of thermophilic ammonia-oxidizing enrichment culture.</title>
        <authorList>
            <person name="Kato S."/>
            <person name="Suzuki K."/>
        </authorList>
    </citation>
    <scope>NUCLEOTIDE SEQUENCE [LARGE SCALE GENOMIC DNA]</scope>
</reference>
<evidence type="ECO:0000313" key="5">
    <source>
        <dbReference type="EMBL" id="GBD08155.1"/>
    </source>
</evidence>
<dbReference type="GO" id="GO:0009117">
    <property type="term" value="P:nucleotide metabolic process"/>
    <property type="evidence" value="ECO:0007669"/>
    <property type="project" value="TreeGrafter"/>
</dbReference>
<gene>
    <name evidence="5" type="ORF">HRbin22_00388</name>
</gene>
<dbReference type="Gene3D" id="3.30.428.10">
    <property type="entry name" value="HIT-like"/>
    <property type="match status" value="1"/>
</dbReference>
<dbReference type="SUPFAM" id="SSF54197">
    <property type="entry name" value="HIT-like"/>
    <property type="match status" value="1"/>
</dbReference>
<dbReference type="PROSITE" id="PS00892">
    <property type="entry name" value="HIT_1"/>
    <property type="match status" value="1"/>
</dbReference>
<dbReference type="GO" id="GO:0003824">
    <property type="term" value="F:catalytic activity"/>
    <property type="evidence" value="ECO:0007669"/>
    <property type="project" value="InterPro"/>
</dbReference>
<dbReference type="AlphaFoldDB" id="A0A2H5Y3Y0"/>
<dbReference type="PANTHER" id="PTHR46648:SF1">
    <property type="entry name" value="ADENOSINE 5'-MONOPHOSPHORAMIDASE HNT1"/>
    <property type="match status" value="1"/>
</dbReference>
<evidence type="ECO:0000256" key="2">
    <source>
        <dbReference type="PIRSR" id="PIRSR601310-3"/>
    </source>
</evidence>
<evidence type="ECO:0000256" key="3">
    <source>
        <dbReference type="PROSITE-ProRule" id="PRU00464"/>
    </source>
</evidence>
<dbReference type="PROSITE" id="PS51084">
    <property type="entry name" value="HIT_2"/>
    <property type="match status" value="1"/>
</dbReference>
<name>A0A2H5Y3Y0_9CHLR</name>
<protein>
    <submittedName>
        <fullName evidence="5">Putative HIT-like protein</fullName>
    </submittedName>
</protein>
<evidence type="ECO:0000313" key="6">
    <source>
        <dbReference type="Proteomes" id="UP000236642"/>
    </source>
</evidence>
<feature type="active site" description="Tele-AMP-histidine intermediate" evidence="1">
    <location>
        <position position="96"/>
    </location>
</feature>
<dbReference type="InterPro" id="IPR011146">
    <property type="entry name" value="HIT-like"/>
</dbReference>
<feature type="short sequence motif" description="Histidine triad motif" evidence="2 3">
    <location>
        <begin position="94"/>
        <end position="98"/>
    </location>
</feature>
<dbReference type="PANTHER" id="PTHR46648">
    <property type="entry name" value="HIT FAMILY PROTEIN 1"/>
    <property type="match status" value="1"/>
</dbReference>
<proteinExistence type="predicted"/>
<dbReference type="PRINTS" id="PR00332">
    <property type="entry name" value="HISTRIAD"/>
</dbReference>
<dbReference type="Pfam" id="PF01230">
    <property type="entry name" value="HIT"/>
    <property type="match status" value="1"/>
</dbReference>
<dbReference type="InterPro" id="IPR019808">
    <property type="entry name" value="Histidine_triad_CS"/>
</dbReference>
<evidence type="ECO:0000259" key="4">
    <source>
        <dbReference type="PROSITE" id="PS51084"/>
    </source>
</evidence>
<dbReference type="InterPro" id="IPR001310">
    <property type="entry name" value="Histidine_triad_HIT"/>
</dbReference>
<dbReference type="EMBL" id="BEHY01000005">
    <property type="protein sequence ID" value="GBD08155.1"/>
    <property type="molecule type" value="Genomic_DNA"/>
</dbReference>
<organism evidence="5 6">
    <name type="scientific">Candidatus Thermoflexus japonica</name>
    <dbReference type="NCBI Taxonomy" id="2035417"/>
    <lineage>
        <taxon>Bacteria</taxon>
        <taxon>Bacillati</taxon>
        <taxon>Chloroflexota</taxon>
        <taxon>Thermoflexia</taxon>
        <taxon>Thermoflexales</taxon>
        <taxon>Thermoflexaceae</taxon>
        <taxon>Thermoflexus</taxon>
    </lineage>
</organism>
<comment type="caution">
    <text evidence="5">The sequence shown here is derived from an EMBL/GenBank/DDBJ whole genome shotgun (WGS) entry which is preliminary data.</text>
</comment>
<accession>A0A2H5Y3Y0</accession>
<evidence type="ECO:0000256" key="1">
    <source>
        <dbReference type="PIRSR" id="PIRSR601310-1"/>
    </source>
</evidence>
<dbReference type="InterPro" id="IPR036265">
    <property type="entry name" value="HIT-like_sf"/>
</dbReference>